<feature type="compositionally biased region" description="Polar residues" evidence="12">
    <location>
        <begin position="268"/>
        <end position="305"/>
    </location>
</feature>
<evidence type="ECO:0000313" key="15">
    <source>
        <dbReference type="EMBL" id="AMO45678.1"/>
    </source>
</evidence>
<feature type="region of interest" description="Disordered" evidence="12">
    <location>
        <begin position="315"/>
        <end position="334"/>
    </location>
</feature>
<keyword evidence="3" id="KW-0808">Transferase</keyword>
<dbReference type="InterPro" id="IPR011009">
    <property type="entry name" value="Kinase-like_dom_sf"/>
</dbReference>
<keyword evidence="9 10" id="KW-0440">LIM domain</keyword>
<feature type="domain" description="Protein kinase" evidence="13">
    <location>
        <begin position="405"/>
        <end position="682"/>
    </location>
</feature>
<dbReference type="PANTHER" id="PTHR46485:SF5">
    <property type="entry name" value="CENTER DIVIDER, ISOFORM A"/>
    <property type="match status" value="1"/>
</dbReference>
<dbReference type="SUPFAM" id="SSF50156">
    <property type="entry name" value="PDZ domain-like"/>
    <property type="match status" value="1"/>
</dbReference>
<evidence type="ECO:0000313" key="16">
    <source>
        <dbReference type="EMBL" id="KAI6650330.1"/>
    </source>
</evidence>
<evidence type="ECO:0000256" key="3">
    <source>
        <dbReference type="ARBA" id="ARBA00022679"/>
    </source>
</evidence>
<protein>
    <submittedName>
        <fullName evidence="15">Lim kinase</fullName>
    </submittedName>
</protein>
<dbReference type="EMBL" id="JAKMXF010000312">
    <property type="protein sequence ID" value="KAI6650330.1"/>
    <property type="molecule type" value="Genomic_DNA"/>
</dbReference>
<dbReference type="GO" id="GO:0046872">
    <property type="term" value="F:metal ion binding"/>
    <property type="evidence" value="ECO:0007669"/>
    <property type="project" value="UniProtKB-KW"/>
</dbReference>
<dbReference type="OrthoDB" id="20134at2759"/>
<dbReference type="PROSITE" id="PS00478">
    <property type="entry name" value="LIM_DOMAIN_1"/>
    <property type="match status" value="1"/>
</dbReference>
<keyword evidence="17" id="KW-1185">Reference proteome</keyword>
<dbReference type="AlphaFoldDB" id="A0A127KTS9"/>
<keyword evidence="8 11" id="KW-0067">ATP-binding</keyword>
<feature type="binding site" evidence="11">
    <location>
        <position position="434"/>
    </location>
    <ligand>
        <name>ATP</name>
        <dbReference type="ChEBI" id="CHEBI:30616"/>
    </ligand>
</feature>
<dbReference type="Gene3D" id="3.30.200.20">
    <property type="entry name" value="Phosphorylase Kinase, domain 1"/>
    <property type="match status" value="1"/>
</dbReference>
<dbReference type="GO" id="GO:0005524">
    <property type="term" value="F:ATP binding"/>
    <property type="evidence" value="ECO:0007669"/>
    <property type="project" value="UniProtKB-UniRule"/>
</dbReference>
<dbReference type="PROSITE" id="PS00107">
    <property type="entry name" value="PROTEIN_KINASE_ATP"/>
    <property type="match status" value="1"/>
</dbReference>
<evidence type="ECO:0000256" key="10">
    <source>
        <dbReference type="PROSITE-ProRule" id="PRU00125"/>
    </source>
</evidence>
<evidence type="ECO:0000256" key="2">
    <source>
        <dbReference type="ARBA" id="ARBA00022527"/>
    </source>
</evidence>
<feature type="domain" description="LIM zinc-binding" evidence="14">
    <location>
        <begin position="33"/>
        <end position="94"/>
    </location>
</feature>
<dbReference type="Gene3D" id="2.10.110.10">
    <property type="entry name" value="Cysteine Rich Protein"/>
    <property type="match status" value="1"/>
</dbReference>
<reference evidence="15" key="1">
    <citation type="journal article" date="2016" name="Dev. Biol.">
        <title>ROCK inhibition abolishes the establishment of the aquiferous system in Ephydatia muelleri (Porifera, Demospongiae).</title>
        <authorList>
            <person name="Schenkelaars Q."/>
            <person name="Quintero O."/>
            <person name="Hall C."/>
            <person name="Fierro-Constain L."/>
            <person name="Renard E."/>
            <person name="Borchiellini C."/>
            <person name="Hill A.L."/>
        </authorList>
    </citation>
    <scope>NUCLEOTIDE SEQUENCE</scope>
</reference>
<keyword evidence="7 10" id="KW-0862">Zinc</keyword>
<evidence type="ECO:0000256" key="12">
    <source>
        <dbReference type="SAM" id="MobiDB-lite"/>
    </source>
</evidence>
<evidence type="ECO:0000256" key="6">
    <source>
        <dbReference type="ARBA" id="ARBA00022777"/>
    </source>
</evidence>
<evidence type="ECO:0000313" key="17">
    <source>
        <dbReference type="Proteomes" id="UP001165289"/>
    </source>
</evidence>
<dbReference type="GO" id="GO:0005737">
    <property type="term" value="C:cytoplasm"/>
    <property type="evidence" value="ECO:0007669"/>
    <property type="project" value="TreeGrafter"/>
</dbReference>
<evidence type="ECO:0000256" key="4">
    <source>
        <dbReference type="ARBA" id="ARBA00022723"/>
    </source>
</evidence>
<feature type="region of interest" description="Disordered" evidence="12">
    <location>
        <begin position="267"/>
        <end position="305"/>
    </location>
</feature>
<keyword evidence="2" id="KW-0723">Serine/threonine-protein kinase</keyword>
<gene>
    <name evidence="16" type="ORF">LOD99_6007</name>
</gene>
<dbReference type="InterPro" id="IPR050940">
    <property type="entry name" value="Actin_reg-Ser/Thr_kinase"/>
</dbReference>
<dbReference type="GO" id="GO:0005634">
    <property type="term" value="C:nucleus"/>
    <property type="evidence" value="ECO:0007669"/>
    <property type="project" value="TreeGrafter"/>
</dbReference>
<evidence type="ECO:0000259" key="14">
    <source>
        <dbReference type="PROSITE" id="PS50023"/>
    </source>
</evidence>
<dbReference type="InterPro" id="IPR036034">
    <property type="entry name" value="PDZ_sf"/>
</dbReference>
<keyword evidence="5 11" id="KW-0547">Nucleotide-binding</keyword>
<reference evidence="16" key="2">
    <citation type="submission" date="2022-02" db="EMBL/GenBank/DDBJ databases">
        <authorList>
            <person name="Santini S."/>
            <person name="Jourda C."/>
            <person name="Belahbib H."/>
            <person name="Rocher C."/>
            <person name="Selva M."/>
            <person name="Borchiellini C."/>
            <person name="Renard E."/>
        </authorList>
    </citation>
    <scope>NUCLEOTIDE SEQUENCE</scope>
    <source>
        <strain evidence="16">SPO-2</strain>
    </source>
</reference>
<dbReference type="Proteomes" id="UP001165289">
    <property type="component" value="Unassembled WGS sequence"/>
</dbReference>
<feature type="compositionally biased region" description="Polar residues" evidence="12">
    <location>
        <begin position="323"/>
        <end position="334"/>
    </location>
</feature>
<dbReference type="SMART" id="SM00132">
    <property type="entry name" value="LIM"/>
    <property type="match status" value="1"/>
</dbReference>
<dbReference type="GO" id="GO:0004674">
    <property type="term" value="F:protein serine/threonine kinase activity"/>
    <property type="evidence" value="ECO:0007669"/>
    <property type="project" value="UniProtKB-KW"/>
</dbReference>
<dbReference type="GO" id="GO:0030036">
    <property type="term" value="P:actin cytoskeleton organization"/>
    <property type="evidence" value="ECO:0007669"/>
    <property type="project" value="TreeGrafter"/>
</dbReference>
<dbReference type="PROSITE" id="PS50011">
    <property type="entry name" value="PROTEIN_KINASE_DOM"/>
    <property type="match status" value="1"/>
</dbReference>
<proteinExistence type="evidence at transcript level"/>
<dbReference type="Pfam" id="PF00069">
    <property type="entry name" value="Pkinase"/>
    <property type="match status" value="1"/>
</dbReference>
<evidence type="ECO:0000259" key="13">
    <source>
        <dbReference type="PROSITE" id="PS50011"/>
    </source>
</evidence>
<comment type="similarity">
    <text evidence="1">Belongs to the protein kinase superfamily. TKL Ser/Thr protein kinase family.</text>
</comment>
<name>A0A127KTS9_9METZ</name>
<evidence type="ECO:0000256" key="7">
    <source>
        <dbReference type="ARBA" id="ARBA00022833"/>
    </source>
</evidence>
<dbReference type="Gene3D" id="1.10.510.10">
    <property type="entry name" value="Transferase(Phosphotransferase) domain 1"/>
    <property type="match status" value="1"/>
</dbReference>
<evidence type="ECO:0000256" key="5">
    <source>
        <dbReference type="ARBA" id="ARBA00022741"/>
    </source>
</evidence>
<organism evidence="15">
    <name type="scientific">Oopsacas minuta</name>
    <dbReference type="NCBI Taxonomy" id="111878"/>
    <lineage>
        <taxon>Eukaryota</taxon>
        <taxon>Metazoa</taxon>
        <taxon>Porifera</taxon>
        <taxon>Hexactinellida</taxon>
        <taxon>Hexasterophora</taxon>
        <taxon>Lyssacinosida</taxon>
        <taxon>Leucopsacidae</taxon>
        <taxon>Oopsacas</taxon>
    </lineage>
</organism>
<evidence type="ECO:0000256" key="9">
    <source>
        <dbReference type="ARBA" id="ARBA00023038"/>
    </source>
</evidence>
<keyword evidence="6 15" id="KW-0418">Kinase</keyword>
<sequence>MVYSVLNCLYRCYQIPLTRNHSPEPGIETNSIMFCEKCKNQIQGLFMNIGKDRFFHPECFSCTNCGQMIGDSQQYSKYLETLLCGKCSQRKSPPHSNTKNDINTTRKFSNSHVFRTYVPRAYINGLEFDLFDTAKRKIYQSGQLEYSDGLTTELFVRRVPDNINCGVFQLESDDRILEIEGVLILNQSIQDFQELFQNLNTTMVSIVIERKIPGQAMTPNIPLENISHNNQCRPQECKEDNLVNQPQTQRHIEATRKKAFPVKDKQTEIPNNTNQHSTLTKASGYPTHTLQMDNQSDSRVTSTQTVQMPAPSMKFSFSAPDPSDSNGSEEYCSSQGEFTPPIDDMDDLTTRSETALASIPNLEWKLESSSSLATGLSRLNALRTEDSNSIRRSSNDGFLFRPSDLILGRSLGNGFFGQVYLVTDSITGKKYAMKQLTREDSCSFKKELTILKSLSHPNILRFIGVFLPEKGGISLITEFLDGGTLNSVICKKETFPWLDRIRIARDIAAGMDYLHEHIIVHRDLNSHNVLLRKDLTAVVADFGLARTVEGEALKPVNSLRFKSKRNNCKTTTKPITMGVKTIKRKMTIVGSMAWMAPEMMKEKLYNEMVDVYSFGIILCELLSRLNPDPDFMPRNREYIVDWPNFLPKLPPNCPSLLIGLAQHTTQDDSDYRPPFEVCHIALQDLYNQMDLNQSINTDYHDCLSLLY</sequence>
<dbReference type="SUPFAM" id="SSF56112">
    <property type="entry name" value="Protein kinase-like (PK-like)"/>
    <property type="match status" value="1"/>
</dbReference>
<keyword evidence="4 10" id="KW-0479">Metal-binding</keyword>
<dbReference type="Pfam" id="PF00412">
    <property type="entry name" value="LIM"/>
    <property type="match status" value="1"/>
</dbReference>
<dbReference type="EMBL" id="KU310945">
    <property type="protein sequence ID" value="AMO45678.1"/>
    <property type="molecule type" value="mRNA"/>
</dbReference>
<dbReference type="InterPro" id="IPR000719">
    <property type="entry name" value="Prot_kinase_dom"/>
</dbReference>
<evidence type="ECO:0000256" key="11">
    <source>
        <dbReference type="PROSITE-ProRule" id="PRU10141"/>
    </source>
</evidence>
<dbReference type="InterPro" id="IPR017441">
    <property type="entry name" value="Protein_kinase_ATP_BS"/>
</dbReference>
<accession>A0A127KTS9</accession>
<reference evidence="16 17" key="3">
    <citation type="journal article" date="2023" name="BMC Biol.">
        <title>The compact genome of the sponge Oopsacas minuta (Hexactinellida) is lacking key metazoan core genes.</title>
        <authorList>
            <person name="Santini S."/>
            <person name="Schenkelaars Q."/>
            <person name="Jourda C."/>
            <person name="Duchesne M."/>
            <person name="Belahbib H."/>
            <person name="Rocher C."/>
            <person name="Selva M."/>
            <person name="Riesgo A."/>
            <person name="Vervoort M."/>
            <person name="Leys S.P."/>
            <person name="Kodjabachian L."/>
            <person name="Le Bivic A."/>
            <person name="Borchiellini C."/>
            <person name="Claverie J.M."/>
            <person name="Renard E."/>
        </authorList>
    </citation>
    <scope>NUCLEOTIDE SEQUENCE [LARGE SCALE GENOMIC DNA]</scope>
    <source>
        <strain evidence="16">SPO-2</strain>
    </source>
</reference>
<evidence type="ECO:0000256" key="8">
    <source>
        <dbReference type="ARBA" id="ARBA00022840"/>
    </source>
</evidence>
<dbReference type="PANTHER" id="PTHR46485">
    <property type="entry name" value="LIM DOMAIN KINASE 1"/>
    <property type="match status" value="1"/>
</dbReference>
<dbReference type="InterPro" id="IPR001781">
    <property type="entry name" value="Znf_LIM"/>
</dbReference>
<evidence type="ECO:0000256" key="1">
    <source>
        <dbReference type="ARBA" id="ARBA00005843"/>
    </source>
</evidence>
<dbReference type="PROSITE" id="PS50023">
    <property type="entry name" value="LIM_DOMAIN_2"/>
    <property type="match status" value="1"/>
</dbReference>